<evidence type="ECO:0000313" key="2">
    <source>
        <dbReference type="Proteomes" id="UP000316093"/>
    </source>
</evidence>
<protein>
    <submittedName>
        <fullName evidence="1">Uncharacterized protein</fullName>
    </submittedName>
</protein>
<gene>
    <name evidence="1" type="ORF">FIV34_17500</name>
</gene>
<dbReference type="AlphaFoldDB" id="A0A4Y5Z949"/>
<evidence type="ECO:0000313" key="1">
    <source>
        <dbReference type="EMBL" id="QDE40875.1"/>
    </source>
</evidence>
<proteinExistence type="predicted"/>
<dbReference type="KEGG" id="lpy:FIV34_17500"/>
<dbReference type="EMBL" id="CP041046">
    <property type="protein sequence ID" value="QDE40875.1"/>
    <property type="molecule type" value="Genomic_DNA"/>
</dbReference>
<dbReference type="RefSeq" id="WP_139984800.1">
    <property type="nucleotide sequence ID" value="NZ_CP041046.1"/>
</dbReference>
<reference evidence="1 2" key="1">
    <citation type="submission" date="2019-06" db="EMBL/GenBank/DDBJ databases">
        <title>A complete genome sequence for Luteibacter pinisoli MAH-14.</title>
        <authorList>
            <person name="Baltrus D.A."/>
        </authorList>
    </citation>
    <scope>NUCLEOTIDE SEQUENCE [LARGE SCALE GENOMIC DNA]</scope>
    <source>
        <strain evidence="1 2">MAH-14</strain>
    </source>
</reference>
<name>A0A4Y5Z949_9GAMM</name>
<keyword evidence="2" id="KW-1185">Reference proteome</keyword>
<organism evidence="1 2">
    <name type="scientific">Luteibacter pinisoli</name>
    <dbReference type="NCBI Taxonomy" id="2589080"/>
    <lineage>
        <taxon>Bacteria</taxon>
        <taxon>Pseudomonadati</taxon>
        <taxon>Pseudomonadota</taxon>
        <taxon>Gammaproteobacteria</taxon>
        <taxon>Lysobacterales</taxon>
        <taxon>Rhodanobacteraceae</taxon>
        <taxon>Luteibacter</taxon>
    </lineage>
</organism>
<sequence>MALAAVRIETFEPLNVILGVCADVDDGTRLVDLPEDVIDSLDRYIAFDLPTHASFCEWVVLQAMDPTELPVTVGQLKSHYAS</sequence>
<accession>A0A4Y5Z949</accession>
<dbReference type="Proteomes" id="UP000316093">
    <property type="component" value="Chromosome"/>
</dbReference>